<comment type="subcellular location">
    <subcellularLocation>
        <location evidence="1">Cell membrane</location>
        <topology evidence="1">Multi-pass membrane protein</topology>
    </subcellularLocation>
</comment>
<dbReference type="OrthoDB" id="5358104at2"/>
<dbReference type="AlphaFoldDB" id="A0A3D8IVP6"/>
<sequence length="149" mass="17415">MNIEDKIYREHIEIAKISHRFFAFLIDNFLVTLAFYLIFWEEMSSLPDSYVAMVEFLKGKILYLVGLEFVYEVVFLSLYGATLGKMLFKIKVISLDMLDRPNLLYALIRTMCKILGKVFFYMPFFLVFFSPIAQALHDILGKTIVIKNA</sequence>
<comment type="caution">
    <text evidence="8">The sequence shown here is derived from an EMBL/GenBank/DDBJ whole genome shotgun (WGS) entry which is preliminary data.</text>
</comment>
<organism evidence="8 9">
    <name type="scientific">Helicobacter brantae</name>
    <dbReference type="NCBI Taxonomy" id="375927"/>
    <lineage>
        <taxon>Bacteria</taxon>
        <taxon>Pseudomonadati</taxon>
        <taxon>Campylobacterota</taxon>
        <taxon>Epsilonproteobacteria</taxon>
        <taxon>Campylobacterales</taxon>
        <taxon>Helicobacteraceae</taxon>
        <taxon>Helicobacter</taxon>
    </lineage>
</organism>
<keyword evidence="9" id="KW-1185">Reference proteome</keyword>
<evidence type="ECO:0000256" key="2">
    <source>
        <dbReference type="ARBA" id="ARBA00022475"/>
    </source>
</evidence>
<evidence type="ECO:0000256" key="4">
    <source>
        <dbReference type="ARBA" id="ARBA00022989"/>
    </source>
</evidence>
<evidence type="ECO:0000313" key="9">
    <source>
        <dbReference type="Proteomes" id="UP000257045"/>
    </source>
</evidence>
<dbReference type="PANTHER" id="PTHR36115">
    <property type="entry name" value="PROLINE-RICH ANTIGEN HOMOLOG-RELATED"/>
    <property type="match status" value="1"/>
</dbReference>
<dbReference type="RefSeq" id="WP_115570036.1">
    <property type="nucleotide sequence ID" value="NZ_NXLV01000016.1"/>
</dbReference>
<evidence type="ECO:0000256" key="6">
    <source>
        <dbReference type="SAM" id="Phobius"/>
    </source>
</evidence>
<dbReference type="Proteomes" id="UP000257045">
    <property type="component" value="Unassembled WGS sequence"/>
</dbReference>
<feature type="transmembrane region" description="Helical" evidence="6">
    <location>
        <begin position="118"/>
        <end position="136"/>
    </location>
</feature>
<feature type="domain" description="RDD" evidence="7">
    <location>
        <begin position="15"/>
        <end position="141"/>
    </location>
</feature>
<dbReference type="EMBL" id="NXLV01000016">
    <property type="protein sequence ID" value="RDU69349.1"/>
    <property type="molecule type" value="Genomic_DNA"/>
</dbReference>
<protein>
    <recommendedName>
        <fullName evidence="7">RDD domain-containing protein</fullName>
    </recommendedName>
</protein>
<dbReference type="Pfam" id="PF06271">
    <property type="entry name" value="RDD"/>
    <property type="match status" value="1"/>
</dbReference>
<evidence type="ECO:0000256" key="3">
    <source>
        <dbReference type="ARBA" id="ARBA00022692"/>
    </source>
</evidence>
<accession>A0A3D8IVP6</accession>
<keyword evidence="3 6" id="KW-0812">Transmembrane</keyword>
<dbReference type="InterPro" id="IPR051791">
    <property type="entry name" value="Pra-immunoreactive"/>
</dbReference>
<reference evidence="8 9" key="1">
    <citation type="submission" date="2018-04" db="EMBL/GenBank/DDBJ databases">
        <title>Novel Campyloabacter and Helicobacter Species and Strains.</title>
        <authorList>
            <person name="Mannion A.J."/>
            <person name="Shen Z."/>
            <person name="Fox J.G."/>
        </authorList>
    </citation>
    <scope>NUCLEOTIDE SEQUENCE [LARGE SCALE GENOMIC DNA]</scope>
    <source>
        <strain evidence="8 9">MIT 04-9366</strain>
    </source>
</reference>
<proteinExistence type="predicted"/>
<dbReference type="InterPro" id="IPR010432">
    <property type="entry name" value="RDD"/>
</dbReference>
<keyword evidence="5 6" id="KW-0472">Membrane</keyword>
<gene>
    <name evidence="8" type="ORF">CQA58_07190</name>
</gene>
<feature type="transmembrane region" description="Helical" evidence="6">
    <location>
        <begin position="60"/>
        <end position="81"/>
    </location>
</feature>
<evidence type="ECO:0000256" key="5">
    <source>
        <dbReference type="ARBA" id="ARBA00023136"/>
    </source>
</evidence>
<name>A0A3D8IVP6_9HELI</name>
<feature type="transmembrane region" description="Helical" evidence="6">
    <location>
        <begin position="21"/>
        <end position="40"/>
    </location>
</feature>
<evidence type="ECO:0000313" key="8">
    <source>
        <dbReference type="EMBL" id="RDU69349.1"/>
    </source>
</evidence>
<evidence type="ECO:0000256" key="1">
    <source>
        <dbReference type="ARBA" id="ARBA00004651"/>
    </source>
</evidence>
<keyword evidence="4 6" id="KW-1133">Transmembrane helix</keyword>
<keyword evidence="2" id="KW-1003">Cell membrane</keyword>
<evidence type="ECO:0000259" key="7">
    <source>
        <dbReference type="Pfam" id="PF06271"/>
    </source>
</evidence>
<dbReference type="GO" id="GO:0005886">
    <property type="term" value="C:plasma membrane"/>
    <property type="evidence" value="ECO:0007669"/>
    <property type="project" value="UniProtKB-SubCell"/>
</dbReference>